<dbReference type="Gene3D" id="3.30.1130.10">
    <property type="match status" value="1"/>
</dbReference>
<protein>
    <recommendedName>
        <fullName evidence="5">Dihydroneopterin triphosphate 2'-epimerase</fullName>
        <ecNumber evidence="4">5.1.99.7</ecNumber>
    </recommendedName>
    <alternativeName>
        <fullName evidence="6">D-erythro-7,8-dihydroneopterin triphosphate epimerase</fullName>
    </alternativeName>
</protein>
<keyword evidence="9" id="KW-1185">Reference proteome</keyword>
<comment type="catalytic activity">
    <reaction evidence="3">
        <text>7,8-dihydroneopterin 3'-triphosphate = 7,8-dihydromonapterin 3'-triphosphate</text>
        <dbReference type="Rhea" id="RHEA:28346"/>
        <dbReference type="ChEBI" id="CHEBI:58462"/>
        <dbReference type="ChEBI" id="CHEBI:61186"/>
        <dbReference type="EC" id="5.1.99.7"/>
    </reaction>
</comment>
<gene>
    <name evidence="8" type="ORF">MARGE09_P0983</name>
</gene>
<evidence type="ECO:0000256" key="2">
    <source>
        <dbReference type="ARBA" id="ARBA00023235"/>
    </source>
</evidence>
<dbReference type="InterPro" id="IPR006157">
    <property type="entry name" value="FolB_dom"/>
</dbReference>
<dbReference type="KEGG" id="marq:MARGE09_P0983"/>
<evidence type="ECO:0000313" key="8">
    <source>
        <dbReference type="EMBL" id="BCD96783.1"/>
    </source>
</evidence>
<evidence type="ECO:0000256" key="4">
    <source>
        <dbReference type="ARBA" id="ARBA00044039"/>
    </source>
</evidence>
<dbReference type="EC" id="5.1.99.7" evidence="4"/>
<dbReference type="SUPFAM" id="SSF55620">
    <property type="entry name" value="Tetrahydrobiopterin biosynthesis enzymes-like"/>
    <property type="match status" value="1"/>
</dbReference>
<feature type="domain" description="Dihydroneopterin aldolase/epimerase" evidence="7">
    <location>
        <begin position="7"/>
        <end position="117"/>
    </location>
</feature>
<dbReference type="RefSeq" id="WP_236986268.1">
    <property type="nucleotide sequence ID" value="NZ_AP023086.1"/>
</dbReference>
<evidence type="ECO:0000259" key="7">
    <source>
        <dbReference type="SMART" id="SM00905"/>
    </source>
</evidence>
<evidence type="ECO:0000256" key="5">
    <source>
        <dbReference type="ARBA" id="ARBA00044197"/>
    </source>
</evidence>
<dbReference type="GO" id="GO:0008719">
    <property type="term" value="F:dihydroneopterin triphosphate 2'-epimerase activity"/>
    <property type="evidence" value="ECO:0007669"/>
    <property type="project" value="UniProtKB-EC"/>
</dbReference>
<accession>A0AAN2BJB0</accession>
<comment type="similarity">
    <text evidence="1">Belongs to the DHNA family.</text>
</comment>
<dbReference type="EMBL" id="AP023086">
    <property type="protein sequence ID" value="BCD96783.1"/>
    <property type="molecule type" value="Genomic_DNA"/>
</dbReference>
<name>A0AAN2BJB0_9GAMM</name>
<dbReference type="Proteomes" id="UP001320119">
    <property type="component" value="Chromosome"/>
</dbReference>
<dbReference type="NCBIfam" id="NF008418">
    <property type="entry name" value="PRK11245.1"/>
    <property type="match status" value="1"/>
</dbReference>
<dbReference type="NCBIfam" id="TIGR00526">
    <property type="entry name" value="folB_dom"/>
    <property type="match status" value="1"/>
</dbReference>
<dbReference type="GO" id="GO:0006760">
    <property type="term" value="P:folic acid-containing compound metabolic process"/>
    <property type="evidence" value="ECO:0007669"/>
    <property type="project" value="InterPro"/>
</dbReference>
<evidence type="ECO:0000256" key="1">
    <source>
        <dbReference type="ARBA" id="ARBA00005708"/>
    </source>
</evidence>
<dbReference type="Pfam" id="PF02152">
    <property type="entry name" value="FolB"/>
    <property type="match status" value="1"/>
</dbReference>
<proteinExistence type="inferred from homology"/>
<dbReference type="GO" id="GO:0005829">
    <property type="term" value="C:cytosol"/>
    <property type="evidence" value="ECO:0007669"/>
    <property type="project" value="TreeGrafter"/>
</dbReference>
<dbReference type="GO" id="GO:0004150">
    <property type="term" value="F:dihydroneopterin aldolase activity"/>
    <property type="evidence" value="ECO:0007669"/>
    <property type="project" value="InterPro"/>
</dbReference>
<dbReference type="AlphaFoldDB" id="A0AAN2BJB0"/>
<evidence type="ECO:0000256" key="6">
    <source>
        <dbReference type="ARBA" id="ARBA00044306"/>
    </source>
</evidence>
<evidence type="ECO:0000256" key="3">
    <source>
        <dbReference type="ARBA" id="ARBA00043806"/>
    </source>
</evidence>
<organism evidence="8 9">
    <name type="scientific">Marinagarivorans cellulosilyticus</name>
    <dbReference type="NCBI Taxonomy" id="2721545"/>
    <lineage>
        <taxon>Bacteria</taxon>
        <taxon>Pseudomonadati</taxon>
        <taxon>Pseudomonadota</taxon>
        <taxon>Gammaproteobacteria</taxon>
        <taxon>Cellvibrionales</taxon>
        <taxon>Cellvibrionaceae</taxon>
        <taxon>Marinagarivorans</taxon>
    </lineage>
</organism>
<dbReference type="InterPro" id="IPR006156">
    <property type="entry name" value="Dihydroneopterin_aldolase"/>
</dbReference>
<sequence length="130" mass="14696">MQIPAIIRIKNLRLRTYIGIKEEEINNRQDVIINAVIHCQAQAAVESNIIEDALNYRTICKAIIKRVEDQRFALLERMTYEILELVMAHPDVLKGEVEVDKVGALRYSDSVSMALGGARTERGGPWEAGF</sequence>
<dbReference type="SMART" id="SM00905">
    <property type="entry name" value="FolB"/>
    <property type="match status" value="1"/>
</dbReference>
<evidence type="ECO:0000313" key="9">
    <source>
        <dbReference type="Proteomes" id="UP001320119"/>
    </source>
</evidence>
<reference evidence="8 9" key="1">
    <citation type="journal article" date="2022" name="IScience">
        <title>An ultrasensitive nanofiber-based assay for enzymatic hydrolysis and deep-sea microbial degradation of cellulose.</title>
        <authorList>
            <person name="Tsudome M."/>
            <person name="Tachioka M."/>
            <person name="Miyazaki M."/>
            <person name="Uchimura K."/>
            <person name="Tsuda M."/>
            <person name="Takaki Y."/>
            <person name="Deguchi S."/>
        </authorList>
    </citation>
    <scope>NUCLEOTIDE SEQUENCE [LARGE SCALE GENOMIC DNA]</scope>
    <source>
        <strain evidence="8 9">GE09</strain>
    </source>
</reference>
<dbReference type="InterPro" id="IPR043133">
    <property type="entry name" value="GTP-CH-I_C/QueF"/>
</dbReference>
<dbReference type="PANTHER" id="PTHR42844:SF10">
    <property type="entry name" value="DIHYDRONEOPTERIN TRIPHOSPHATE 2'-EPIMERASE"/>
    <property type="match status" value="1"/>
</dbReference>
<dbReference type="PANTHER" id="PTHR42844">
    <property type="entry name" value="DIHYDRONEOPTERIN ALDOLASE 1-RELATED"/>
    <property type="match status" value="1"/>
</dbReference>
<keyword evidence="2 8" id="KW-0413">Isomerase</keyword>